<protein>
    <submittedName>
        <fullName evidence="2">Uncharacterized protein</fullName>
    </submittedName>
</protein>
<dbReference type="AlphaFoldDB" id="A0A9P9FDB2"/>
<feature type="region of interest" description="Disordered" evidence="1">
    <location>
        <begin position="156"/>
        <end position="213"/>
    </location>
</feature>
<organism evidence="2 3">
    <name type="scientific">Dactylonectria estremocensis</name>
    <dbReference type="NCBI Taxonomy" id="1079267"/>
    <lineage>
        <taxon>Eukaryota</taxon>
        <taxon>Fungi</taxon>
        <taxon>Dikarya</taxon>
        <taxon>Ascomycota</taxon>
        <taxon>Pezizomycotina</taxon>
        <taxon>Sordariomycetes</taxon>
        <taxon>Hypocreomycetidae</taxon>
        <taxon>Hypocreales</taxon>
        <taxon>Nectriaceae</taxon>
        <taxon>Dactylonectria</taxon>
    </lineage>
</organism>
<dbReference type="Proteomes" id="UP000717696">
    <property type="component" value="Unassembled WGS sequence"/>
</dbReference>
<reference evidence="2" key="1">
    <citation type="journal article" date="2021" name="Nat. Commun.">
        <title>Genetic determinants of endophytism in the Arabidopsis root mycobiome.</title>
        <authorList>
            <person name="Mesny F."/>
            <person name="Miyauchi S."/>
            <person name="Thiergart T."/>
            <person name="Pickel B."/>
            <person name="Atanasova L."/>
            <person name="Karlsson M."/>
            <person name="Huettel B."/>
            <person name="Barry K.W."/>
            <person name="Haridas S."/>
            <person name="Chen C."/>
            <person name="Bauer D."/>
            <person name="Andreopoulos W."/>
            <person name="Pangilinan J."/>
            <person name="LaButti K."/>
            <person name="Riley R."/>
            <person name="Lipzen A."/>
            <person name="Clum A."/>
            <person name="Drula E."/>
            <person name="Henrissat B."/>
            <person name="Kohler A."/>
            <person name="Grigoriev I.V."/>
            <person name="Martin F.M."/>
            <person name="Hacquard S."/>
        </authorList>
    </citation>
    <scope>NUCLEOTIDE SEQUENCE</scope>
    <source>
        <strain evidence="2">MPI-CAGE-AT-0021</strain>
    </source>
</reference>
<evidence type="ECO:0000313" key="2">
    <source>
        <dbReference type="EMBL" id="KAH7158272.1"/>
    </source>
</evidence>
<feature type="compositionally biased region" description="Low complexity" evidence="1">
    <location>
        <begin position="189"/>
        <end position="202"/>
    </location>
</feature>
<accession>A0A9P9FDB2</accession>
<feature type="region of interest" description="Disordered" evidence="1">
    <location>
        <begin position="1"/>
        <end position="22"/>
    </location>
</feature>
<feature type="compositionally biased region" description="Basic and acidic residues" evidence="1">
    <location>
        <begin position="156"/>
        <end position="167"/>
    </location>
</feature>
<dbReference type="OrthoDB" id="5048340at2759"/>
<keyword evidence="3" id="KW-1185">Reference proteome</keyword>
<sequence length="382" mass="43463">MSILDRTQKAVPHDRGDGRILPQRTDELQRLYDRWRDSMECQAFESLLQLNQDRVTLQVPSLGRSLSQRSGGSSSSTLSASSTFDDDDEPDEHDKRPRRRGPLTKSKREKTAFIRRLGACDSCRARKVGCTHWDLTEFEEWYQLAKQCGRIHLQGNEERSPASHGDDLLGLEQHSPLAPMSPFQMETDLAALPPSSPISPISPMAPPNPMLISSESYDDQGFPTTRMEHLVRVQLMRDRLPTAIGKEVAAAGNNGRRWQCQFDYTDAWATRIAASPCQTRFETPDQIIEHFSATHHPIELPDQPYWYSCSLCRHLRSDYQCCPKCGTVGSGSREKWIYGYAVHARHILPEWGCEKIEHKGENNDVPMLCGWDGEWTKLELEP</sequence>
<name>A0A9P9FDB2_9HYPO</name>
<feature type="compositionally biased region" description="Basic residues" evidence="1">
    <location>
        <begin position="96"/>
        <end position="108"/>
    </location>
</feature>
<dbReference type="EMBL" id="JAGMUU010000003">
    <property type="protein sequence ID" value="KAH7158272.1"/>
    <property type="molecule type" value="Genomic_DNA"/>
</dbReference>
<gene>
    <name evidence="2" type="ORF">B0J13DRAFT_192828</name>
</gene>
<feature type="compositionally biased region" description="Low complexity" evidence="1">
    <location>
        <begin position="63"/>
        <end position="83"/>
    </location>
</feature>
<proteinExistence type="predicted"/>
<evidence type="ECO:0000313" key="3">
    <source>
        <dbReference type="Proteomes" id="UP000717696"/>
    </source>
</evidence>
<feature type="region of interest" description="Disordered" evidence="1">
    <location>
        <begin position="63"/>
        <end position="108"/>
    </location>
</feature>
<evidence type="ECO:0000256" key="1">
    <source>
        <dbReference type="SAM" id="MobiDB-lite"/>
    </source>
</evidence>
<comment type="caution">
    <text evidence="2">The sequence shown here is derived from an EMBL/GenBank/DDBJ whole genome shotgun (WGS) entry which is preliminary data.</text>
</comment>